<keyword evidence="2" id="KW-1185">Reference proteome</keyword>
<feature type="non-terminal residue" evidence="1">
    <location>
        <position position="235"/>
    </location>
</feature>
<dbReference type="Proteomes" id="UP000023152">
    <property type="component" value="Unassembled WGS sequence"/>
</dbReference>
<evidence type="ECO:0000313" key="1">
    <source>
        <dbReference type="EMBL" id="ETO02281.1"/>
    </source>
</evidence>
<organism evidence="1 2">
    <name type="scientific">Reticulomyxa filosa</name>
    <dbReference type="NCBI Taxonomy" id="46433"/>
    <lineage>
        <taxon>Eukaryota</taxon>
        <taxon>Sar</taxon>
        <taxon>Rhizaria</taxon>
        <taxon>Retaria</taxon>
        <taxon>Foraminifera</taxon>
        <taxon>Monothalamids</taxon>
        <taxon>Reticulomyxidae</taxon>
        <taxon>Reticulomyxa</taxon>
    </lineage>
</organism>
<protein>
    <submittedName>
        <fullName evidence="1">Uncharacterized protein</fullName>
    </submittedName>
</protein>
<dbReference type="EMBL" id="ASPP01036196">
    <property type="protein sequence ID" value="ETO02281.1"/>
    <property type="molecule type" value="Genomic_DNA"/>
</dbReference>
<name>X6LLP6_RETFI</name>
<comment type="caution">
    <text evidence="1">The sequence shown here is derived from an EMBL/GenBank/DDBJ whole genome shotgun (WGS) entry which is preliminary data.</text>
</comment>
<dbReference type="OrthoDB" id="1334205at2759"/>
<gene>
    <name evidence="1" type="ORF">RFI_35155</name>
</gene>
<accession>X6LLP6</accession>
<dbReference type="AlphaFoldDB" id="X6LLP6"/>
<feature type="non-terminal residue" evidence="1">
    <location>
        <position position="1"/>
    </location>
</feature>
<reference evidence="1 2" key="1">
    <citation type="journal article" date="2013" name="Curr. Biol.">
        <title>The Genome of the Foraminiferan Reticulomyxa filosa.</title>
        <authorList>
            <person name="Glockner G."/>
            <person name="Hulsmann N."/>
            <person name="Schleicher M."/>
            <person name="Noegel A.A."/>
            <person name="Eichinger L."/>
            <person name="Gallinger C."/>
            <person name="Pawlowski J."/>
            <person name="Sierra R."/>
            <person name="Euteneuer U."/>
            <person name="Pillet L."/>
            <person name="Moustafa A."/>
            <person name="Platzer M."/>
            <person name="Groth M."/>
            <person name="Szafranski K."/>
            <person name="Schliwa M."/>
        </authorList>
    </citation>
    <scope>NUCLEOTIDE SEQUENCE [LARGE SCALE GENOMIC DNA]</scope>
</reference>
<sequence>KEKKRKICCVQCVYYKNSLNGEFEDRASVKIVNRLLPTPKFTQSISQNQLTLTTSALQVKYIIGEPLGPQSLRISGYNVSGQSFQYVPSGDPFEFCYNFFDVSQYNLCLIFFFFFFWSRNLFGTIRSLDEINNPIPLNCSEVLDKFFSSRRKGNTHSALEGFTVHGESLHCTWAVFGRNGYALINDTNTTMIENNWIPTDNWWNNDMQDWYFFGHGLDFKKALHDFSLISGSIPL</sequence>
<proteinExistence type="predicted"/>
<evidence type="ECO:0000313" key="2">
    <source>
        <dbReference type="Proteomes" id="UP000023152"/>
    </source>
</evidence>